<evidence type="ECO:0000313" key="6">
    <source>
        <dbReference type="Proteomes" id="UP000007801"/>
    </source>
</evidence>
<dbReference type="SMR" id="B3M8L1"/>
<sequence>MSVKGLPSIQSFLKHPIKMSKKPCSKEKGRPRASKANVEKPRKDPSAIRSILCPPMEKPMKKAKEEVKHKDCPRATNYKTPGQRRQYLEQEVVPILLEGMLGLAREMPQDPINYLQKFWLQDKHKCDIDLPKDLL</sequence>
<keyword evidence="6" id="KW-1185">Reference proteome</keyword>
<dbReference type="InParanoid" id="B3M8L1"/>
<evidence type="ECO:0000256" key="2">
    <source>
        <dbReference type="ARBA" id="ARBA00010849"/>
    </source>
</evidence>
<dbReference type="STRING" id="7217.B3M8L1"/>
<evidence type="ECO:0000313" key="5">
    <source>
        <dbReference type="EMBL" id="EDV39985.2"/>
    </source>
</evidence>
<evidence type="ECO:0008006" key="7">
    <source>
        <dbReference type="Google" id="ProtNLM"/>
    </source>
</evidence>
<dbReference type="InterPro" id="IPR007858">
    <property type="entry name" value="Dpy-30_motif"/>
</dbReference>
<organism evidence="5 6">
    <name type="scientific">Drosophila ananassae</name>
    <name type="common">Fruit fly</name>
    <dbReference type="NCBI Taxonomy" id="7217"/>
    <lineage>
        <taxon>Eukaryota</taxon>
        <taxon>Metazoa</taxon>
        <taxon>Ecdysozoa</taxon>
        <taxon>Arthropoda</taxon>
        <taxon>Hexapoda</taxon>
        <taxon>Insecta</taxon>
        <taxon>Pterygota</taxon>
        <taxon>Neoptera</taxon>
        <taxon>Endopterygota</taxon>
        <taxon>Diptera</taxon>
        <taxon>Brachycera</taxon>
        <taxon>Muscomorpha</taxon>
        <taxon>Ephydroidea</taxon>
        <taxon>Drosophilidae</taxon>
        <taxon>Drosophila</taxon>
        <taxon>Sophophora</taxon>
    </lineage>
</organism>
<gene>
    <name evidence="5" type="primary">Dana\GF24185</name>
    <name evidence="5" type="synonym">dana_GLEANR_8929</name>
    <name evidence="5" type="ORF">GF24185</name>
</gene>
<dbReference type="Pfam" id="PF05186">
    <property type="entry name" value="Dpy-30"/>
    <property type="match status" value="1"/>
</dbReference>
<dbReference type="HOGENOM" id="CLU_152772_0_0_1"/>
<dbReference type="KEGG" id="dan:6506818"/>
<dbReference type="AlphaFoldDB" id="B3M8L1"/>
<dbReference type="InterPro" id="IPR049629">
    <property type="entry name" value="DPY30_SDC1_DD"/>
</dbReference>
<dbReference type="GeneID" id="6506818"/>
<comment type="subcellular location">
    <subcellularLocation>
        <location evidence="1">Nucleus</location>
    </subcellularLocation>
</comment>
<dbReference type="eggNOG" id="KOG3944">
    <property type="taxonomic scope" value="Eukaryota"/>
</dbReference>
<comment type="similarity">
    <text evidence="2">Belongs to the dpy-30 family.</text>
</comment>
<reference evidence="5 6" key="1">
    <citation type="journal article" date="2007" name="Nature">
        <title>Evolution of genes and genomes on the Drosophila phylogeny.</title>
        <authorList>
            <consortium name="Drosophila 12 Genomes Consortium"/>
            <person name="Clark A.G."/>
            <person name="Eisen M.B."/>
            <person name="Smith D.R."/>
            <person name="Bergman C.M."/>
            <person name="Oliver B."/>
            <person name="Markow T.A."/>
            <person name="Kaufman T.C."/>
            <person name="Kellis M."/>
            <person name="Gelbart W."/>
            <person name="Iyer V.N."/>
            <person name="Pollard D.A."/>
            <person name="Sackton T.B."/>
            <person name="Larracuente A.M."/>
            <person name="Singh N.D."/>
            <person name="Abad J.P."/>
            <person name="Abt D.N."/>
            <person name="Adryan B."/>
            <person name="Aguade M."/>
            <person name="Akashi H."/>
            <person name="Anderson W.W."/>
            <person name="Aquadro C.F."/>
            <person name="Ardell D.H."/>
            <person name="Arguello R."/>
            <person name="Artieri C.G."/>
            <person name="Barbash D.A."/>
            <person name="Barker D."/>
            <person name="Barsanti P."/>
            <person name="Batterham P."/>
            <person name="Batzoglou S."/>
            <person name="Begun D."/>
            <person name="Bhutkar A."/>
            <person name="Blanco E."/>
            <person name="Bosak S.A."/>
            <person name="Bradley R.K."/>
            <person name="Brand A.D."/>
            <person name="Brent M.R."/>
            <person name="Brooks A.N."/>
            <person name="Brown R.H."/>
            <person name="Butlin R.K."/>
            <person name="Caggese C."/>
            <person name="Calvi B.R."/>
            <person name="Bernardo de Carvalho A."/>
            <person name="Caspi A."/>
            <person name="Castrezana S."/>
            <person name="Celniker S.E."/>
            <person name="Chang J.L."/>
            <person name="Chapple C."/>
            <person name="Chatterji S."/>
            <person name="Chinwalla A."/>
            <person name="Civetta A."/>
            <person name="Clifton S.W."/>
            <person name="Comeron J.M."/>
            <person name="Costello J.C."/>
            <person name="Coyne J.A."/>
            <person name="Daub J."/>
            <person name="David R.G."/>
            <person name="Delcher A.L."/>
            <person name="Delehaunty K."/>
            <person name="Do C.B."/>
            <person name="Ebling H."/>
            <person name="Edwards K."/>
            <person name="Eickbush T."/>
            <person name="Evans J.D."/>
            <person name="Filipski A."/>
            <person name="Findeiss S."/>
            <person name="Freyhult E."/>
            <person name="Fulton L."/>
            <person name="Fulton R."/>
            <person name="Garcia A.C."/>
            <person name="Gardiner A."/>
            <person name="Garfield D.A."/>
            <person name="Garvin B.E."/>
            <person name="Gibson G."/>
            <person name="Gilbert D."/>
            <person name="Gnerre S."/>
            <person name="Godfrey J."/>
            <person name="Good R."/>
            <person name="Gotea V."/>
            <person name="Gravely B."/>
            <person name="Greenberg A.J."/>
            <person name="Griffiths-Jones S."/>
            <person name="Gross S."/>
            <person name="Guigo R."/>
            <person name="Gustafson E.A."/>
            <person name="Haerty W."/>
            <person name="Hahn M.W."/>
            <person name="Halligan D.L."/>
            <person name="Halpern A.L."/>
            <person name="Halter G.M."/>
            <person name="Han M.V."/>
            <person name="Heger A."/>
            <person name="Hillier L."/>
            <person name="Hinrichs A.S."/>
            <person name="Holmes I."/>
            <person name="Hoskins R.A."/>
            <person name="Hubisz M.J."/>
            <person name="Hultmark D."/>
            <person name="Huntley M.A."/>
            <person name="Jaffe D.B."/>
            <person name="Jagadeeshan S."/>
            <person name="Jeck W.R."/>
            <person name="Johnson J."/>
            <person name="Jones C.D."/>
            <person name="Jordan W.C."/>
            <person name="Karpen G.H."/>
            <person name="Kataoka E."/>
            <person name="Keightley P.D."/>
            <person name="Kheradpour P."/>
            <person name="Kirkness E.F."/>
            <person name="Koerich L.B."/>
            <person name="Kristiansen K."/>
            <person name="Kudrna D."/>
            <person name="Kulathinal R.J."/>
            <person name="Kumar S."/>
            <person name="Kwok R."/>
            <person name="Lander E."/>
            <person name="Langley C.H."/>
            <person name="Lapoint R."/>
            <person name="Lazzaro B.P."/>
            <person name="Lee S.J."/>
            <person name="Levesque L."/>
            <person name="Li R."/>
            <person name="Lin C.F."/>
            <person name="Lin M.F."/>
            <person name="Lindblad-Toh K."/>
            <person name="Llopart A."/>
            <person name="Long M."/>
            <person name="Low L."/>
            <person name="Lozovsky E."/>
            <person name="Lu J."/>
            <person name="Luo M."/>
            <person name="Machado C.A."/>
            <person name="Makalowski W."/>
            <person name="Marzo M."/>
            <person name="Matsuda M."/>
            <person name="Matzkin L."/>
            <person name="McAllister B."/>
            <person name="McBride C.S."/>
            <person name="McKernan B."/>
            <person name="McKernan K."/>
            <person name="Mendez-Lago M."/>
            <person name="Minx P."/>
            <person name="Mollenhauer M.U."/>
            <person name="Montooth K."/>
            <person name="Mount S.M."/>
            <person name="Mu X."/>
            <person name="Myers E."/>
            <person name="Negre B."/>
            <person name="Newfeld S."/>
            <person name="Nielsen R."/>
            <person name="Noor M.A."/>
            <person name="O'Grady P."/>
            <person name="Pachter L."/>
            <person name="Papaceit M."/>
            <person name="Parisi M.J."/>
            <person name="Parisi M."/>
            <person name="Parts L."/>
            <person name="Pedersen J.S."/>
            <person name="Pesole G."/>
            <person name="Phillippy A.M."/>
            <person name="Ponting C.P."/>
            <person name="Pop M."/>
            <person name="Porcelli D."/>
            <person name="Powell J.R."/>
            <person name="Prohaska S."/>
            <person name="Pruitt K."/>
            <person name="Puig M."/>
            <person name="Quesneville H."/>
            <person name="Ram K.R."/>
            <person name="Rand D."/>
            <person name="Rasmussen M.D."/>
            <person name="Reed L.K."/>
            <person name="Reenan R."/>
            <person name="Reily A."/>
            <person name="Remington K.A."/>
            <person name="Rieger T.T."/>
            <person name="Ritchie M.G."/>
            <person name="Robin C."/>
            <person name="Rogers Y.H."/>
            <person name="Rohde C."/>
            <person name="Rozas J."/>
            <person name="Rubenfield M.J."/>
            <person name="Ruiz A."/>
            <person name="Russo S."/>
            <person name="Salzberg S.L."/>
            <person name="Sanchez-Gracia A."/>
            <person name="Saranga D.J."/>
            <person name="Sato H."/>
            <person name="Schaeffer S.W."/>
            <person name="Schatz M.C."/>
            <person name="Schlenke T."/>
            <person name="Schwartz R."/>
            <person name="Segarra C."/>
            <person name="Singh R.S."/>
            <person name="Sirot L."/>
            <person name="Sirota M."/>
            <person name="Sisneros N.B."/>
            <person name="Smith C.D."/>
            <person name="Smith T.F."/>
            <person name="Spieth J."/>
            <person name="Stage D.E."/>
            <person name="Stark A."/>
            <person name="Stephan W."/>
            <person name="Strausberg R.L."/>
            <person name="Strempel S."/>
            <person name="Sturgill D."/>
            <person name="Sutton G."/>
            <person name="Sutton G.G."/>
            <person name="Tao W."/>
            <person name="Teichmann S."/>
            <person name="Tobari Y.N."/>
            <person name="Tomimura Y."/>
            <person name="Tsolas J.M."/>
            <person name="Valente V.L."/>
            <person name="Venter E."/>
            <person name="Venter J.C."/>
            <person name="Vicario S."/>
            <person name="Vieira F.G."/>
            <person name="Vilella A.J."/>
            <person name="Villasante A."/>
            <person name="Walenz B."/>
            <person name="Wang J."/>
            <person name="Wasserman M."/>
            <person name="Watts T."/>
            <person name="Wilson D."/>
            <person name="Wilson R.K."/>
            <person name="Wing R.A."/>
            <person name="Wolfner M.F."/>
            <person name="Wong A."/>
            <person name="Wong G.K."/>
            <person name="Wu C.I."/>
            <person name="Wu G."/>
            <person name="Yamamoto D."/>
            <person name="Yang H.P."/>
            <person name="Yang S.P."/>
            <person name="Yorke J.A."/>
            <person name="Yoshida K."/>
            <person name="Zdobnov E."/>
            <person name="Zhang P."/>
            <person name="Zhang Y."/>
            <person name="Zimin A.V."/>
            <person name="Baldwin J."/>
            <person name="Abdouelleil A."/>
            <person name="Abdulkadir J."/>
            <person name="Abebe A."/>
            <person name="Abera B."/>
            <person name="Abreu J."/>
            <person name="Acer S.C."/>
            <person name="Aftuck L."/>
            <person name="Alexander A."/>
            <person name="An P."/>
            <person name="Anderson E."/>
            <person name="Anderson S."/>
            <person name="Arachi H."/>
            <person name="Azer M."/>
            <person name="Bachantsang P."/>
            <person name="Barry A."/>
            <person name="Bayul T."/>
            <person name="Berlin A."/>
            <person name="Bessette D."/>
            <person name="Bloom T."/>
            <person name="Blye J."/>
            <person name="Boguslavskiy L."/>
            <person name="Bonnet C."/>
            <person name="Boukhgalter B."/>
            <person name="Bourzgui I."/>
            <person name="Brown A."/>
            <person name="Cahill P."/>
            <person name="Channer S."/>
            <person name="Cheshatsang Y."/>
            <person name="Chuda L."/>
            <person name="Citroen M."/>
            <person name="Collymore A."/>
            <person name="Cooke P."/>
            <person name="Costello M."/>
            <person name="D'Aco K."/>
            <person name="Daza R."/>
            <person name="De Haan G."/>
            <person name="DeGray S."/>
            <person name="DeMaso C."/>
            <person name="Dhargay N."/>
            <person name="Dooley K."/>
            <person name="Dooley E."/>
            <person name="Doricent M."/>
            <person name="Dorje P."/>
            <person name="Dorjee K."/>
            <person name="Dupes A."/>
            <person name="Elong R."/>
            <person name="Falk J."/>
            <person name="Farina A."/>
            <person name="Faro S."/>
            <person name="Ferguson D."/>
            <person name="Fisher S."/>
            <person name="Foley C.D."/>
            <person name="Franke A."/>
            <person name="Friedrich D."/>
            <person name="Gadbois L."/>
            <person name="Gearin G."/>
            <person name="Gearin C.R."/>
            <person name="Giannoukos G."/>
            <person name="Goode T."/>
            <person name="Graham J."/>
            <person name="Grandbois E."/>
            <person name="Grewal S."/>
            <person name="Gyaltsen K."/>
            <person name="Hafez N."/>
            <person name="Hagos B."/>
            <person name="Hall J."/>
            <person name="Henson C."/>
            <person name="Hollinger A."/>
            <person name="Honan T."/>
            <person name="Huard M.D."/>
            <person name="Hughes L."/>
            <person name="Hurhula B."/>
            <person name="Husby M.E."/>
            <person name="Kamat A."/>
            <person name="Kanga B."/>
            <person name="Kashin S."/>
            <person name="Khazanovich D."/>
            <person name="Kisner P."/>
            <person name="Lance K."/>
            <person name="Lara M."/>
            <person name="Lee W."/>
            <person name="Lennon N."/>
            <person name="Letendre F."/>
            <person name="LeVine R."/>
            <person name="Lipovsky A."/>
            <person name="Liu X."/>
            <person name="Liu J."/>
            <person name="Liu S."/>
            <person name="Lokyitsang T."/>
            <person name="Lokyitsang Y."/>
            <person name="Lubonja R."/>
            <person name="Lui A."/>
            <person name="MacDonald P."/>
            <person name="Magnisalis V."/>
            <person name="Maru K."/>
            <person name="Matthews C."/>
            <person name="McCusker W."/>
            <person name="McDonough S."/>
            <person name="Mehta T."/>
            <person name="Meldrim J."/>
            <person name="Meneus L."/>
            <person name="Mihai O."/>
            <person name="Mihalev A."/>
            <person name="Mihova T."/>
            <person name="Mittelman R."/>
            <person name="Mlenga V."/>
            <person name="Montmayeur A."/>
            <person name="Mulrain L."/>
            <person name="Navidi A."/>
            <person name="Naylor J."/>
            <person name="Negash T."/>
            <person name="Nguyen T."/>
            <person name="Nguyen N."/>
            <person name="Nicol R."/>
            <person name="Norbu C."/>
            <person name="Norbu N."/>
            <person name="Novod N."/>
            <person name="O'Neill B."/>
            <person name="Osman S."/>
            <person name="Markiewicz E."/>
            <person name="Oyono O.L."/>
            <person name="Patti C."/>
            <person name="Phunkhang P."/>
            <person name="Pierre F."/>
            <person name="Priest M."/>
            <person name="Raghuraman S."/>
            <person name="Rege F."/>
            <person name="Reyes R."/>
            <person name="Rise C."/>
            <person name="Rogov P."/>
            <person name="Ross K."/>
            <person name="Ryan E."/>
            <person name="Settipalli S."/>
            <person name="Shea T."/>
            <person name="Sherpa N."/>
            <person name="Shi L."/>
            <person name="Shih D."/>
            <person name="Sparrow T."/>
            <person name="Spaulding J."/>
            <person name="Stalker J."/>
            <person name="Stange-Thomann N."/>
            <person name="Stavropoulos S."/>
            <person name="Stone C."/>
            <person name="Strader C."/>
            <person name="Tesfaye S."/>
            <person name="Thomson T."/>
            <person name="Thoulutsang Y."/>
            <person name="Thoulutsang D."/>
            <person name="Topham K."/>
            <person name="Topping I."/>
            <person name="Tsamla T."/>
            <person name="Vassiliev H."/>
            <person name="Vo A."/>
            <person name="Wangchuk T."/>
            <person name="Wangdi T."/>
            <person name="Weiand M."/>
            <person name="Wilkinson J."/>
            <person name="Wilson A."/>
            <person name="Yadav S."/>
            <person name="Young G."/>
            <person name="Yu Q."/>
            <person name="Zembek L."/>
            <person name="Zhong D."/>
            <person name="Zimmer A."/>
            <person name="Zwirko Z."/>
            <person name="Jaffe D.B."/>
            <person name="Alvarez P."/>
            <person name="Brockman W."/>
            <person name="Butler J."/>
            <person name="Chin C."/>
            <person name="Gnerre S."/>
            <person name="Grabherr M."/>
            <person name="Kleber M."/>
            <person name="Mauceli E."/>
            <person name="MacCallum I."/>
        </authorList>
    </citation>
    <scope>NUCLEOTIDE SEQUENCE [LARGE SCALE GENOMIC DNA]</scope>
    <source>
        <strain evidence="6">Tucson 14024-0371.13</strain>
    </source>
</reference>
<feature type="compositionally biased region" description="Basic and acidic residues" evidence="4">
    <location>
        <begin position="58"/>
        <end position="73"/>
    </location>
</feature>
<proteinExistence type="inferred from homology"/>
<feature type="compositionally biased region" description="Basic and acidic residues" evidence="4">
    <location>
        <begin position="37"/>
        <end position="46"/>
    </location>
</feature>
<evidence type="ECO:0000256" key="4">
    <source>
        <dbReference type="SAM" id="MobiDB-lite"/>
    </source>
</evidence>
<dbReference type="GO" id="GO:0005634">
    <property type="term" value="C:nucleus"/>
    <property type="evidence" value="ECO:0007669"/>
    <property type="project" value="UniProtKB-SubCell"/>
</dbReference>
<evidence type="ECO:0000256" key="1">
    <source>
        <dbReference type="ARBA" id="ARBA00004123"/>
    </source>
</evidence>
<dbReference type="OrthoDB" id="417678at2759"/>
<dbReference type="Proteomes" id="UP000007801">
    <property type="component" value="Unassembled WGS sequence"/>
</dbReference>
<name>B3M8L1_DROAN</name>
<dbReference type="Gene3D" id="1.20.890.10">
    <property type="entry name" value="cAMP-dependent protein kinase regulatory subunit, dimerization-anchoring domain"/>
    <property type="match status" value="1"/>
</dbReference>
<accession>B3M8L1</accession>
<feature type="region of interest" description="Disordered" evidence="4">
    <location>
        <begin position="1"/>
        <end position="83"/>
    </location>
</feature>
<protein>
    <recommendedName>
        <fullName evidence="7">Protein dpy-30 homolog</fullName>
    </recommendedName>
</protein>
<evidence type="ECO:0000256" key="3">
    <source>
        <dbReference type="ARBA" id="ARBA00023242"/>
    </source>
</evidence>
<dbReference type="EMBL" id="CH902618">
    <property type="protein sequence ID" value="EDV39985.2"/>
    <property type="molecule type" value="Genomic_DNA"/>
</dbReference>
<dbReference type="CDD" id="cd22965">
    <property type="entry name" value="DD_DPY30_SDC1"/>
    <property type="match status" value="1"/>
</dbReference>
<keyword evidence="3" id="KW-0539">Nucleus</keyword>